<accession>A0A9N9J4W6</accession>
<evidence type="ECO:0000313" key="1">
    <source>
        <dbReference type="EMBL" id="CAG8762529.1"/>
    </source>
</evidence>
<feature type="non-terminal residue" evidence="1">
    <location>
        <position position="57"/>
    </location>
</feature>
<reference evidence="1" key="1">
    <citation type="submission" date="2021-06" db="EMBL/GenBank/DDBJ databases">
        <authorList>
            <person name="Kallberg Y."/>
            <person name="Tangrot J."/>
            <person name="Rosling A."/>
        </authorList>
    </citation>
    <scope>NUCLEOTIDE SEQUENCE</scope>
    <source>
        <strain evidence="1">FL966</strain>
    </source>
</reference>
<protein>
    <submittedName>
        <fullName evidence="1">12773_t:CDS:1</fullName>
    </submittedName>
</protein>
<name>A0A9N9J4W6_9GLOM</name>
<comment type="caution">
    <text evidence="1">The sequence shown here is derived from an EMBL/GenBank/DDBJ whole genome shotgun (WGS) entry which is preliminary data.</text>
</comment>
<sequence length="57" mass="6508">MFSYKQALRHVSLNGIHIVSKPQRYLPLDIILKKLQLTLILSGSSSNIRQIGLIIDY</sequence>
<gene>
    <name evidence="1" type="ORF">CPELLU_LOCUS15398</name>
</gene>
<dbReference type="EMBL" id="CAJVQA010020210">
    <property type="protein sequence ID" value="CAG8762529.1"/>
    <property type="molecule type" value="Genomic_DNA"/>
</dbReference>
<dbReference type="Proteomes" id="UP000789759">
    <property type="component" value="Unassembled WGS sequence"/>
</dbReference>
<proteinExistence type="predicted"/>
<dbReference type="AlphaFoldDB" id="A0A9N9J4W6"/>
<keyword evidence="2" id="KW-1185">Reference proteome</keyword>
<evidence type="ECO:0000313" key="2">
    <source>
        <dbReference type="Proteomes" id="UP000789759"/>
    </source>
</evidence>
<organism evidence="1 2">
    <name type="scientific">Cetraspora pellucida</name>
    <dbReference type="NCBI Taxonomy" id="1433469"/>
    <lineage>
        <taxon>Eukaryota</taxon>
        <taxon>Fungi</taxon>
        <taxon>Fungi incertae sedis</taxon>
        <taxon>Mucoromycota</taxon>
        <taxon>Glomeromycotina</taxon>
        <taxon>Glomeromycetes</taxon>
        <taxon>Diversisporales</taxon>
        <taxon>Gigasporaceae</taxon>
        <taxon>Cetraspora</taxon>
    </lineage>
</organism>